<feature type="compositionally biased region" description="Basic and acidic residues" evidence="1">
    <location>
        <begin position="122"/>
        <end position="135"/>
    </location>
</feature>
<evidence type="ECO:0000313" key="3">
    <source>
        <dbReference type="Proteomes" id="UP000326532"/>
    </source>
</evidence>
<evidence type="ECO:0000256" key="1">
    <source>
        <dbReference type="SAM" id="MobiDB-lite"/>
    </source>
</evidence>
<dbReference type="EMBL" id="ML734948">
    <property type="protein sequence ID" value="KAB8209072.1"/>
    <property type="molecule type" value="Genomic_DNA"/>
</dbReference>
<protein>
    <submittedName>
        <fullName evidence="2">Uncharacterized protein</fullName>
    </submittedName>
</protein>
<dbReference type="OMA" id="NEVATHH"/>
<feature type="region of interest" description="Disordered" evidence="1">
    <location>
        <begin position="114"/>
        <end position="233"/>
    </location>
</feature>
<dbReference type="VEuPathDB" id="FungiDB:BDV34DRAFT_31353"/>
<dbReference type="PANTHER" id="PTHR42090:SF1">
    <property type="match status" value="1"/>
</dbReference>
<dbReference type="AlphaFoldDB" id="A0A5N6DV40"/>
<gene>
    <name evidence="2" type="ORF">BDV34DRAFT_31353</name>
</gene>
<feature type="compositionally biased region" description="Basic and acidic residues" evidence="1">
    <location>
        <begin position="166"/>
        <end position="177"/>
    </location>
</feature>
<proteinExistence type="predicted"/>
<reference evidence="2 3" key="1">
    <citation type="submission" date="2019-04" db="EMBL/GenBank/DDBJ databases">
        <title>Fungal friends and foes A comparative genomics study of 23 Aspergillus species from section Flavi.</title>
        <authorList>
            <consortium name="DOE Joint Genome Institute"/>
            <person name="Kjaerbolling I."/>
            <person name="Vesth T.C."/>
            <person name="Frisvad J.C."/>
            <person name="Nybo J.L."/>
            <person name="Theobald S."/>
            <person name="Kildgaard S."/>
            <person name="Petersen T.I."/>
            <person name="Kuo A."/>
            <person name="Sato A."/>
            <person name="Lyhne E.K."/>
            <person name="Kogle M.E."/>
            <person name="Wiebenga A."/>
            <person name="Kun R.S."/>
            <person name="Lubbers R.J."/>
            <person name="Makela M.R."/>
            <person name="Barry K."/>
            <person name="Chovatia M."/>
            <person name="Clum A."/>
            <person name="Daum C."/>
            <person name="Haridas S."/>
            <person name="He G."/>
            <person name="LaButti K."/>
            <person name="Lipzen A."/>
            <person name="Mondo S."/>
            <person name="Pangilinan J."/>
            <person name="Riley R."/>
            <person name="Salamov A."/>
            <person name="Simmons B.A."/>
            <person name="Magnuson J.K."/>
            <person name="Henrissat B."/>
            <person name="Mortensen U.H."/>
            <person name="Larsen T.O."/>
            <person name="De vries R.P."/>
            <person name="Grigoriev I.V."/>
            <person name="Machida M."/>
            <person name="Baker S.E."/>
            <person name="Andersen M.R."/>
        </authorList>
    </citation>
    <scope>NUCLEOTIDE SEQUENCE [LARGE SCALE GENOMIC DNA]</scope>
    <source>
        <strain evidence="2 3">CBS 117618</strain>
    </source>
</reference>
<feature type="compositionally biased region" description="Basic and acidic residues" evidence="1">
    <location>
        <begin position="224"/>
        <end position="233"/>
    </location>
</feature>
<organism evidence="2 3">
    <name type="scientific">Aspergillus parasiticus</name>
    <dbReference type="NCBI Taxonomy" id="5067"/>
    <lineage>
        <taxon>Eukaryota</taxon>
        <taxon>Fungi</taxon>
        <taxon>Dikarya</taxon>
        <taxon>Ascomycota</taxon>
        <taxon>Pezizomycotina</taxon>
        <taxon>Eurotiomycetes</taxon>
        <taxon>Eurotiomycetidae</taxon>
        <taxon>Eurotiales</taxon>
        <taxon>Aspergillaceae</taxon>
        <taxon>Aspergillus</taxon>
        <taxon>Aspergillus subgen. Circumdati</taxon>
    </lineage>
</organism>
<feature type="compositionally biased region" description="Polar residues" evidence="1">
    <location>
        <begin position="185"/>
        <end position="200"/>
    </location>
</feature>
<dbReference type="Proteomes" id="UP000326532">
    <property type="component" value="Unassembled WGS sequence"/>
</dbReference>
<name>A0A5N6DV40_ASPPA</name>
<accession>A0A5N6DV40</accession>
<dbReference type="PANTHER" id="PTHR42090">
    <property type="match status" value="1"/>
</dbReference>
<evidence type="ECO:0000313" key="2">
    <source>
        <dbReference type="EMBL" id="KAB8209072.1"/>
    </source>
</evidence>
<keyword evidence="3" id="KW-1185">Reference proteome</keyword>
<sequence length="233" mass="26268">MINGIKYKLAHRSGSAKPRFFFFNSTSPFRRAPVPFFNTTTYSSHINHHSTILIPSILLLLATNIYQSDIANMPMLKQLTSITIRLGQPFKTANLRSQPLIQPVNQNRRTFHASLRPQTTHQQKEEESRFHDRNILDPQRNEGTQTGTDNEVAGHPSAYDPNTTRPETEVQESEKESQQQGKVSNPLNVSPGNTEVSGTRPTREGLPDRNEEKEATSGRGAARKNKEVNKPKN</sequence>
<feature type="compositionally biased region" description="Basic and acidic residues" evidence="1">
    <location>
        <begin position="201"/>
        <end position="216"/>
    </location>
</feature>